<feature type="domain" description="Thioester reductase (TE)" evidence="1">
    <location>
        <begin position="5"/>
        <end position="233"/>
    </location>
</feature>
<comment type="caution">
    <text evidence="2">The sequence shown here is derived from an EMBL/GenBank/DDBJ whole genome shotgun (WGS) entry which is preliminary data.</text>
</comment>
<dbReference type="InterPro" id="IPR051783">
    <property type="entry name" value="NAD(P)-dependent_oxidoreduct"/>
</dbReference>
<evidence type="ECO:0000313" key="2">
    <source>
        <dbReference type="EMBL" id="MVQ32889.1"/>
    </source>
</evidence>
<dbReference type="GO" id="GO:0004029">
    <property type="term" value="F:aldehyde dehydrogenase (NAD+) activity"/>
    <property type="evidence" value="ECO:0007669"/>
    <property type="project" value="TreeGrafter"/>
</dbReference>
<gene>
    <name evidence="2" type="ORF">GON04_25780</name>
</gene>
<organism evidence="2 3">
    <name type="scientific">Ramlibacter pinisoli</name>
    <dbReference type="NCBI Taxonomy" id="2682844"/>
    <lineage>
        <taxon>Bacteria</taxon>
        <taxon>Pseudomonadati</taxon>
        <taxon>Pseudomonadota</taxon>
        <taxon>Betaproteobacteria</taxon>
        <taxon>Burkholderiales</taxon>
        <taxon>Comamonadaceae</taxon>
        <taxon>Ramlibacter</taxon>
    </lineage>
</organism>
<dbReference type="GO" id="GO:0005737">
    <property type="term" value="C:cytoplasm"/>
    <property type="evidence" value="ECO:0007669"/>
    <property type="project" value="TreeGrafter"/>
</dbReference>
<evidence type="ECO:0000313" key="3">
    <source>
        <dbReference type="Proteomes" id="UP000469385"/>
    </source>
</evidence>
<dbReference type="EMBL" id="WSEL01000011">
    <property type="protein sequence ID" value="MVQ32889.1"/>
    <property type="molecule type" value="Genomic_DNA"/>
</dbReference>
<proteinExistence type="predicted"/>
<dbReference type="Pfam" id="PF07993">
    <property type="entry name" value="NAD_binding_4"/>
    <property type="match status" value="1"/>
</dbReference>
<keyword evidence="3" id="KW-1185">Reference proteome</keyword>
<reference evidence="2 3" key="1">
    <citation type="submission" date="2019-12" db="EMBL/GenBank/DDBJ databases">
        <authorList>
            <person name="Huq M.A."/>
        </authorList>
    </citation>
    <scope>NUCLEOTIDE SEQUENCE [LARGE SCALE GENOMIC DNA]</scope>
    <source>
        <strain evidence="2 3">MAH-25</strain>
    </source>
</reference>
<accession>A0A6N8J0S8</accession>
<protein>
    <submittedName>
        <fullName evidence="2">NAD-dependent epimerase/dehydratase family protein</fullName>
    </submittedName>
</protein>
<dbReference type="InterPro" id="IPR013120">
    <property type="entry name" value="FAR_NAD-bd"/>
</dbReference>
<name>A0A6N8J0S8_9BURK</name>
<dbReference type="Gene3D" id="3.40.50.720">
    <property type="entry name" value="NAD(P)-binding Rossmann-like Domain"/>
    <property type="match status" value="1"/>
</dbReference>
<dbReference type="AlphaFoldDB" id="A0A6N8J0S8"/>
<evidence type="ECO:0000259" key="1">
    <source>
        <dbReference type="Pfam" id="PF07993"/>
    </source>
</evidence>
<dbReference type="RefSeq" id="WP_157400994.1">
    <property type="nucleotide sequence ID" value="NZ_WSEL01000011.1"/>
</dbReference>
<dbReference type="SUPFAM" id="SSF51735">
    <property type="entry name" value="NAD(P)-binding Rossmann-fold domains"/>
    <property type="match status" value="1"/>
</dbReference>
<dbReference type="InterPro" id="IPR036291">
    <property type="entry name" value="NAD(P)-bd_dom_sf"/>
</dbReference>
<dbReference type="PANTHER" id="PTHR48079:SF6">
    <property type="entry name" value="NAD(P)-BINDING DOMAIN-CONTAINING PROTEIN-RELATED"/>
    <property type="match status" value="1"/>
</dbReference>
<sequence>MRLLLTGATGFVGGAVAAALAGRDLLASTVFLVRAATPAEGARRVSANLARFGVETAITPDQVVLGDLTEPQAFAAAPGLDGLTQVIHCAALATFSTNPAIWAHNVDGTLALARAVHARSPGLRRWVQVGTAMCCGPGLPSPVAESWEAGRDEEAHLVPYTRSKIAAELALRELPGFPLVVARPSIVVGHSRLGCAPSPSIFWVLRMAFALERFTCSPAERIDIIPSDWCGEALVSLALAPRLAHDLYHLSAGGRSNRFDEIDVAYAQASGREPVLPRYQQVAVDELRSLVPLFEQRLGRVNRLLILRALTLYGAFAQLNYVFDNQRLLAEGVPPPPPFADYLAACVRSSEHVPMTEQMAADFK</sequence>
<dbReference type="Proteomes" id="UP000469385">
    <property type="component" value="Unassembled WGS sequence"/>
</dbReference>
<dbReference type="PANTHER" id="PTHR48079">
    <property type="entry name" value="PROTEIN YEEZ"/>
    <property type="match status" value="1"/>
</dbReference>